<feature type="compositionally biased region" description="Gly residues" evidence="3">
    <location>
        <begin position="166"/>
        <end position="177"/>
    </location>
</feature>
<feature type="compositionally biased region" description="Gly residues" evidence="3">
    <location>
        <begin position="239"/>
        <end position="263"/>
    </location>
</feature>
<dbReference type="Proteomes" id="UP001560019">
    <property type="component" value="Unassembled WGS sequence"/>
</dbReference>
<accession>A0ABV3XTQ5</accession>
<evidence type="ECO:0000256" key="3">
    <source>
        <dbReference type="SAM" id="MobiDB-lite"/>
    </source>
</evidence>
<reference evidence="4 5" key="1">
    <citation type="submission" date="2024-06" db="EMBL/GenBank/DDBJ databases">
        <title>Genome of Rhodovulum iodosum, a marine photoferrotroph.</title>
        <authorList>
            <person name="Bianchini G."/>
            <person name="Nikeleit V."/>
            <person name="Kappler A."/>
            <person name="Bryce C."/>
            <person name="Sanchez-Baracaldo P."/>
        </authorList>
    </citation>
    <scope>NUCLEOTIDE SEQUENCE [LARGE SCALE GENOMIC DNA]</scope>
    <source>
        <strain evidence="4 5">UT/N1</strain>
    </source>
</reference>
<feature type="region of interest" description="Disordered" evidence="3">
    <location>
        <begin position="518"/>
        <end position="540"/>
    </location>
</feature>
<gene>
    <name evidence="4" type="ORF">Ga0609869_001806</name>
</gene>
<feature type="region of interest" description="Disordered" evidence="3">
    <location>
        <begin position="567"/>
        <end position="587"/>
    </location>
</feature>
<dbReference type="InterPro" id="IPR050557">
    <property type="entry name" value="RTX_toxin/Mannuronan_C5-epim"/>
</dbReference>
<comment type="subcellular location">
    <subcellularLocation>
        <location evidence="1">Secreted</location>
    </subcellularLocation>
</comment>
<evidence type="ECO:0000256" key="1">
    <source>
        <dbReference type="ARBA" id="ARBA00004613"/>
    </source>
</evidence>
<evidence type="ECO:0008006" key="6">
    <source>
        <dbReference type="Google" id="ProtNLM"/>
    </source>
</evidence>
<dbReference type="SUPFAM" id="SSF141072">
    <property type="entry name" value="CalX-like"/>
    <property type="match status" value="1"/>
</dbReference>
<feature type="compositionally biased region" description="Gly residues" evidence="3">
    <location>
        <begin position="273"/>
        <end position="294"/>
    </location>
</feature>
<evidence type="ECO:0000313" key="4">
    <source>
        <dbReference type="EMBL" id="MEX5728453.1"/>
    </source>
</evidence>
<feature type="compositionally biased region" description="Gly residues" evidence="3">
    <location>
        <begin position="199"/>
        <end position="209"/>
    </location>
</feature>
<dbReference type="InterPro" id="IPR038081">
    <property type="entry name" value="CalX-like_sf"/>
</dbReference>
<comment type="caution">
    <text evidence="4">The sequence shown here is derived from an EMBL/GenBank/DDBJ whole genome shotgun (WGS) entry which is preliminary data.</text>
</comment>
<dbReference type="PANTHER" id="PTHR38340">
    <property type="entry name" value="S-LAYER PROTEIN"/>
    <property type="match status" value="1"/>
</dbReference>
<dbReference type="InterPro" id="IPR001343">
    <property type="entry name" value="Hemolysn_Ca-bd"/>
</dbReference>
<proteinExistence type="predicted"/>
<dbReference type="PANTHER" id="PTHR38340:SF1">
    <property type="entry name" value="S-LAYER PROTEIN"/>
    <property type="match status" value="1"/>
</dbReference>
<name>A0ABV3XTQ5_9RHOB</name>
<feature type="region of interest" description="Disordered" evidence="3">
    <location>
        <begin position="166"/>
        <end position="209"/>
    </location>
</feature>
<feature type="region of interest" description="Disordered" evidence="3">
    <location>
        <begin position="233"/>
        <end position="297"/>
    </location>
</feature>
<dbReference type="PRINTS" id="PR00313">
    <property type="entry name" value="CABNDNGRPT"/>
</dbReference>
<dbReference type="Pfam" id="PF00353">
    <property type="entry name" value="HemolysinCabind"/>
    <property type="match status" value="3"/>
</dbReference>
<protein>
    <recommendedName>
        <fullName evidence="6">Calcium-binding protein</fullName>
    </recommendedName>
</protein>
<dbReference type="EMBL" id="JBEHHI010000002">
    <property type="protein sequence ID" value="MEX5728453.1"/>
    <property type="molecule type" value="Genomic_DNA"/>
</dbReference>
<organism evidence="4 5">
    <name type="scientific">Rhodovulum iodosum</name>
    <dbReference type="NCBI Taxonomy" id="68291"/>
    <lineage>
        <taxon>Bacteria</taxon>
        <taxon>Pseudomonadati</taxon>
        <taxon>Pseudomonadota</taxon>
        <taxon>Alphaproteobacteria</taxon>
        <taxon>Rhodobacterales</taxon>
        <taxon>Paracoccaceae</taxon>
        <taxon>Rhodovulum</taxon>
    </lineage>
</organism>
<evidence type="ECO:0000256" key="2">
    <source>
        <dbReference type="ARBA" id="ARBA00022525"/>
    </source>
</evidence>
<dbReference type="Gene3D" id="2.150.10.10">
    <property type="entry name" value="Serralysin-like metalloprotease, C-terminal"/>
    <property type="match status" value="2"/>
</dbReference>
<sequence>MAEYIVDIATDTTDDTDEFLSLREAVAMAAATDEADTIVFADGLSTLRLDATIAFTDPALTIIGDQDGDGFADITISGPEDDSAIDGPSLFRFEAGAAVRIQEMRFRDVFIEQADGADGAPGDSILNSAGTDGQTPEYGAALLHVMSDATLTLLRSSFDRIGVKAGDGGDGGAGWDGTDGDSPAARTGDGDDGFDGGDGRQGGDGGNGAKGGTAAGVLLNEGTARLADIGFGSDLDGTAGRGGNSGPGGDGGDGGDGGKGGPGRLAFPAVRSGDGGDGGAGGTGGDSGDSGDGGDASARILNRGEIEVLSGLGIRVPDAVTGAARDGLLFAGGAGGDGGAAGEAGDRAFGQLVGGADGSPGSGASEGGIGIDGNVGVKSEIWLTDDGTDLTDGIPDGTRYYESLIYAYGANADAFEGETLEFSIIRTGETDINLEVEWTLEPAEDGIDADDVSGGLSGRVEFTAGGPDIRRVTIDVAEDELDESDEGFTFRLTDVSETSATDSTYGFGSQTVAGLVRDTTEPGGGGLTLTGTPDGDDLRGGAEGDTIRGLGGDDLLFGEGGADLIEGGDGRDTINGGDGDDTIEGGATSADRRDEIYGGDGNDTIDAGYGNDLVFGGGGDDTIAGGFGADDLRGQAGNDVITGSALSDLVFGGDGDDFVNGGFGYDRINGGAGADRFYHLGVPDHGSDWIQEYTSSEGDVLVFGGSASASDFQVNLVETEDAGTAGVEEAFVIYRPAGQILWALVDGGAQSSINIELGGEVFDLLA</sequence>
<keyword evidence="2" id="KW-0964">Secreted</keyword>
<keyword evidence="5" id="KW-1185">Reference proteome</keyword>
<dbReference type="SUPFAM" id="SSF51120">
    <property type="entry name" value="beta-Roll"/>
    <property type="match status" value="2"/>
</dbReference>
<dbReference type="InterPro" id="IPR011049">
    <property type="entry name" value="Serralysin-like_metalloprot_C"/>
</dbReference>
<dbReference type="RefSeq" id="WP_125403185.1">
    <property type="nucleotide sequence ID" value="NZ_JBEHHI010000002.1"/>
</dbReference>
<evidence type="ECO:0000313" key="5">
    <source>
        <dbReference type="Proteomes" id="UP001560019"/>
    </source>
</evidence>